<dbReference type="AlphaFoldDB" id="A0A0P1AGF8"/>
<sequence>MRKEHVKELFLVVDDPLRSINASIVEGGEVHTAEGRAKESPGFDSSPMPFVKAL</sequence>
<dbReference type="RefSeq" id="XP_024576291.1">
    <property type="nucleotide sequence ID" value="XM_024725522.1"/>
</dbReference>
<organism evidence="1 2">
    <name type="scientific">Plasmopara halstedii</name>
    <name type="common">Downy mildew of sunflower</name>
    <dbReference type="NCBI Taxonomy" id="4781"/>
    <lineage>
        <taxon>Eukaryota</taxon>
        <taxon>Sar</taxon>
        <taxon>Stramenopiles</taxon>
        <taxon>Oomycota</taxon>
        <taxon>Peronosporomycetes</taxon>
        <taxon>Peronosporales</taxon>
        <taxon>Peronosporaceae</taxon>
        <taxon>Plasmopara</taxon>
    </lineage>
</organism>
<evidence type="ECO:0000313" key="1">
    <source>
        <dbReference type="EMBL" id="CEG39922.1"/>
    </source>
</evidence>
<protein>
    <submittedName>
        <fullName evidence="1">Uncharacterized protein</fullName>
    </submittedName>
</protein>
<evidence type="ECO:0000313" key="2">
    <source>
        <dbReference type="Proteomes" id="UP000054928"/>
    </source>
</evidence>
<dbReference type="EMBL" id="CCYD01000442">
    <property type="protein sequence ID" value="CEG39922.1"/>
    <property type="molecule type" value="Genomic_DNA"/>
</dbReference>
<reference evidence="2" key="1">
    <citation type="submission" date="2014-09" db="EMBL/GenBank/DDBJ databases">
        <authorList>
            <person name="Sharma Rahul"/>
            <person name="Thines Marco"/>
        </authorList>
    </citation>
    <scope>NUCLEOTIDE SEQUENCE [LARGE SCALE GENOMIC DNA]</scope>
</reference>
<name>A0A0P1AGF8_PLAHL</name>
<proteinExistence type="predicted"/>
<dbReference type="Proteomes" id="UP000054928">
    <property type="component" value="Unassembled WGS sequence"/>
</dbReference>
<keyword evidence="2" id="KW-1185">Reference proteome</keyword>
<accession>A0A0P1AGF8</accession>
<dbReference type="GeneID" id="36405203"/>